<dbReference type="OMA" id="AWEYFAN"/>
<dbReference type="Pfam" id="PF05056">
    <property type="entry name" value="DUF674"/>
    <property type="match status" value="1"/>
</dbReference>
<evidence type="ECO:0000256" key="1">
    <source>
        <dbReference type="SAM" id="MobiDB-lite"/>
    </source>
</evidence>
<sequence length="278" mass="32294">MVSKSKNEIIFVEIDGDFVDFLSTFLTTPLGSIMNLKNDKLSYCLIPLAYILKLKNDKLSLGSIRNLYKSVKNLDLSWFTKSSNKFLLNPKVASHFSCERNPLLIASQDETGKYWYGLREEKNEKGRIIFERKMISRKHDMLKEPKDIKLLDPRSLNGARKGGVGFINRSCLFVVSDDLELSQMTNISSTSCKFMDNHPFTDLEEHLVKIKKSKALNLLRASLTSDKGAFTRGLSFLLWKWRFQRLFPCSGFLRRKKNKKGRKKKKKKKLPEREKEKR</sequence>
<feature type="compositionally biased region" description="Basic residues" evidence="1">
    <location>
        <begin position="256"/>
        <end position="270"/>
    </location>
</feature>
<dbReference type="Gramene" id="ESW07135">
    <property type="protein sequence ID" value="ESW07135"/>
    <property type="gene ID" value="PHAVU_010G104400g"/>
</dbReference>
<dbReference type="Proteomes" id="UP000000226">
    <property type="component" value="Chromosome 10"/>
</dbReference>
<dbReference type="EMBL" id="CM002297">
    <property type="protein sequence ID" value="ESW07135.1"/>
    <property type="molecule type" value="Genomic_DNA"/>
</dbReference>
<dbReference type="PANTHER" id="PTHR33103">
    <property type="entry name" value="OS01G0153900 PROTEIN"/>
    <property type="match status" value="1"/>
</dbReference>
<feature type="region of interest" description="Disordered" evidence="1">
    <location>
        <begin position="256"/>
        <end position="278"/>
    </location>
</feature>
<evidence type="ECO:0000313" key="2">
    <source>
        <dbReference type="EMBL" id="ESW07135.1"/>
    </source>
</evidence>
<organism evidence="2 3">
    <name type="scientific">Phaseolus vulgaris</name>
    <name type="common">Kidney bean</name>
    <name type="synonym">French bean</name>
    <dbReference type="NCBI Taxonomy" id="3885"/>
    <lineage>
        <taxon>Eukaryota</taxon>
        <taxon>Viridiplantae</taxon>
        <taxon>Streptophyta</taxon>
        <taxon>Embryophyta</taxon>
        <taxon>Tracheophyta</taxon>
        <taxon>Spermatophyta</taxon>
        <taxon>Magnoliopsida</taxon>
        <taxon>eudicotyledons</taxon>
        <taxon>Gunneridae</taxon>
        <taxon>Pentapetalae</taxon>
        <taxon>rosids</taxon>
        <taxon>fabids</taxon>
        <taxon>Fabales</taxon>
        <taxon>Fabaceae</taxon>
        <taxon>Papilionoideae</taxon>
        <taxon>50 kb inversion clade</taxon>
        <taxon>NPAAA clade</taxon>
        <taxon>indigoferoid/millettioid clade</taxon>
        <taxon>Phaseoleae</taxon>
        <taxon>Phaseolus</taxon>
    </lineage>
</organism>
<gene>
    <name evidence="2" type="ORF">PHAVU_010G104400g</name>
</gene>
<reference evidence="3" key="1">
    <citation type="journal article" date="2014" name="Nat. Genet.">
        <title>A reference genome for common bean and genome-wide analysis of dual domestications.</title>
        <authorList>
            <person name="Schmutz J."/>
            <person name="McClean P.E."/>
            <person name="Mamidi S."/>
            <person name="Wu G.A."/>
            <person name="Cannon S.B."/>
            <person name="Grimwood J."/>
            <person name="Jenkins J."/>
            <person name="Shu S."/>
            <person name="Song Q."/>
            <person name="Chavarro C."/>
            <person name="Torres-Torres M."/>
            <person name="Geffroy V."/>
            <person name="Moghaddam S.M."/>
            <person name="Gao D."/>
            <person name="Abernathy B."/>
            <person name="Barry K."/>
            <person name="Blair M."/>
            <person name="Brick M.A."/>
            <person name="Chovatia M."/>
            <person name="Gepts P."/>
            <person name="Goodstein D.M."/>
            <person name="Gonzales M."/>
            <person name="Hellsten U."/>
            <person name="Hyten D.L."/>
            <person name="Jia G."/>
            <person name="Kelly J.D."/>
            <person name="Kudrna D."/>
            <person name="Lee R."/>
            <person name="Richard M.M."/>
            <person name="Miklas P.N."/>
            <person name="Osorno J.M."/>
            <person name="Rodrigues J."/>
            <person name="Thareau V."/>
            <person name="Urrea C.A."/>
            <person name="Wang M."/>
            <person name="Yu Y."/>
            <person name="Zhang M."/>
            <person name="Wing R.A."/>
            <person name="Cregan P.B."/>
            <person name="Rokhsar D.S."/>
            <person name="Jackson S.A."/>
        </authorList>
    </citation>
    <scope>NUCLEOTIDE SEQUENCE [LARGE SCALE GENOMIC DNA]</scope>
    <source>
        <strain evidence="3">cv. G19833</strain>
    </source>
</reference>
<accession>V7APB7</accession>
<proteinExistence type="predicted"/>
<name>V7APB7_PHAVU</name>
<keyword evidence="3" id="KW-1185">Reference proteome</keyword>
<dbReference type="OrthoDB" id="1277335at2759"/>
<evidence type="ECO:0000313" key="3">
    <source>
        <dbReference type="Proteomes" id="UP000000226"/>
    </source>
</evidence>
<protein>
    <submittedName>
        <fullName evidence="2">Uncharacterized protein</fullName>
    </submittedName>
</protein>
<dbReference type="InterPro" id="IPR007750">
    <property type="entry name" value="DUF674"/>
</dbReference>
<dbReference type="PANTHER" id="PTHR33103:SF93">
    <property type="entry name" value="DUF674 FAMILY PROTEIN"/>
    <property type="match status" value="1"/>
</dbReference>
<dbReference type="AlphaFoldDB" id="V7APB7"/>